<proteinExistence type="predicted"/>
<organism evidence="6 7">
    <name type="scientific">Candidatus Komeilibacteria bacterium RIFCSPLOWO2_02_FULL_48_11</name>
    <dbReference type="NCBI Taxonomy" id="1798553"/>
    <lineage>
        <taxon>Bacteria</taxon>
        <taxon>Candidatus Komeiliibacteriota</taxon>
    </lineage>
</organism>
<dbReference type="PANTHER" id="PTHR38439">
    <property type="entry name" value="AURACYANIN-B"/>
    <property type="match status" value="1"/>
</dbReference>
<gene>
    <name evidence="6" type="ORF">A3H70_02585</name>
</gene>
<feature type="region of interest" description="Disordered" evidence="3">
    <location>
        <begin position="31"/>
        <end position="63"/>
    </location>
</feature>
<keyword evidence="2" id="KW-0186">Copper</keyword>
<accession>A0A1G2BPZ5</accession>
<dbReference type="PANTHER" id="PTHR38439:SF3">
    <property type="entry name" value="COPPER-RESISTANT CUPROPROTEIN COPI"/>
    <property type="match status" value="1"/>
</dbReference>
<dbReference type="InterPro" id="IPR050845">
    <property type="entry name" value="Cu-binding_ET"/>
</dbReference>
<evidence type="ECO:0000256" key="4">
    <source>
        <dbReference type="SAM" id="Phobius"/>
    </source>
</evidence>
<dbReference type="EMBL" id="MHKO01000051">
    <property type="protein sequence ID" value="OGY91204.1"/>
    <property type="molecule type" value="Genomic_DNA"/>
</dbReference>
<reference evidence="6 7" key="1">
    <citation type="journal article" date="2016" name="Nat. Commun.">
        <title>Thousands of microbial genomes shed light on interconnected biogeochemical processes in an aquifer system.</title>
        <authorList>
            <person name="Anantharaman K."/>
            <person name="Brown C.T."/>
            <person name="Hug L.A."/>
            <person name="Sharon I."/>
            <person name="Castelle C.J."/>
            <person name="Probst A.J."/>
            <person name="Thomas B.C."/>
            <person name="Singh A."/>
            <person name="Wilkins M.J."/>
            <person name="Karaoz U."/>
            <person name="Brodie E.L."/>
            <person name="Williams K.H."/>
            <person name="Hubbard S.S."/>
            <person name="Banfield J.F."/>
        </authorList>
    </citation>
    <scope>NUCLEOTIDE SEQUENCE [LARGE SCALE GENOMIC DNA]</scope>
</reference>
<dbReference type="SUPFAM" id="SSF49503">
    <property type="entry name" value="Cupredoxins"/>
    <property type="match status" value="2"/>
</dbReference>
<keyword evidence="1" id="KW-0479">Metal-binding</keyword>
<feature type="domain" description="EfeO-type cupredoxin-like" evidence="5">
    <location>
        <begin position="163"/>
        <end position="260"/>
    </location>
</feature>
<protein>
    <recommendedName>
        <fullName evidence="5">EfeO-type cupredoxin-like domain-containing protein</fullName>
    </recommendedName>
</protein>
<keyword evidence="4" id="KW-0472">Membrane</keyword>
<feature type="domain" description="EfeO-type cupredoxin-like" evidence="5">
    <location>
        <begin position="60"/>
        <end position="154"/>
    </location>
</feature>
<dbReference type="Gene3D" id="2.60.40.420">
    <property type="entry name" value="Cupredoxins - blue copper proteins"/>
    <property type="match status" value="2"/>
</dbReference>
<evidence type="ECO:0000313" key="7">
    <source>
        <dbReference type="Proteomes" id="UP000178109"/>
    </source>
</evidence>
<dbReference type="GO" id="GO:0046872">
    <property type="term" value="F:metal ion binding"/>
    <property type="evidence" value="ECO:0007669"/>
    <property type="project" value="UniProtKB-KW"/>
</dbReference>
<evidence type="ECO:0000256" key="1">
    <source>
        <dbReference type="ARBA" id="ARBA00022723"/>
    </source>
</evidence>
<feature type="transmembrane region" description="Helical" evidence="4">
    <location>
        <begin position="6"/>
        <end position="24"/>
    </location>
</feature>
<evidence type="ECO:0000256" key="2">
    <source>
        <dbReference type="ARBA" id="ARBA00023008"/>
    </source>
</evidence>
<dbReference type="Pfam" id="PF13473">
    <property type="entry name" value="Cupredoxin_1"/>
    <property type="match status" value="2"/>
</dbReference>
<dbReference type="InterPro" id="IPR028096">
    <property type="entry name" value="EfeO_Cupredoxin"/>
</dbReference>
<comment type="caution">
    <text evidence="6">The sequence shown here is derived from an EMBL/GenBank/DDBJ whole genome shotgun (WGS) entry which is preliminary data.</text>
</comment>
<sequence length="261" mass="28334">MKKFFAIIGLAGLILAIVIIYFSYGKNTANNKQQTGQPDQKTVLEDSSQQEATPEANPAADKEPDYKASISISSYGFSPSNLTVREGDVLQLSIVSVDSSKHSFGFPKRIVGASQVEVEAGKTKVMKFFVPAAGEYGFGCLEPGHEKETGKMTVVSRNPVVSETNSQATQTYNLMLSVSSQGYYPKEFTVNALQPVELTILPVDNGQHSFKFVQPVAGLGTIALEKNKNNLIKFQAPAKGVYEFLCPEAGHDKEKGKMIVN</sequence>
<dbReference type="InterPro" id="IPR008972">
    <property type="entry name" value="Cupredoxin"/>
</dbReference>
<evidence type="ECO:0000256" key="3">
    <source>
        <dbReference type="SAM" id="MobiDB-lite"/>
    </source>
</evidence>
<evidence type="ECO:0000313" key="6">
    <source>
        <dbReference type="EMBL" id="OGY91204.1"/>
    </source>
</evidence>
<dbReference type="Proteomes" id="UP000178109">
    <property type="component" value="Unassembled WGS sequence"/>
</dbReference>
<keyword evidence="4" id="KW-1133">Transmembrane helix</keyword>
<dbReference type="CDD" id="cd00920">
    <property type="entry name" value="Cupredoxin"/>
    <property type="match status" value="1"/>
</dbReference>
<name>A0A1G2BPZ5_9BACT</name>
<dbReference type="AlphaFoldDB" id="A0A1G2BPZ5"/>
<evidence type="ECO:0000259" key="5">
    <source>
        <dbReference type="Pfam" id="PF13473"/>
    </source>
</evidence>
<feature type="compositionally biased region" description="Polar residues" evidence="3">
    <location>
        <begin position="31"/>
        <end position="52"/>
    </location>
</feature>
<keyword evidence="4" id="KW-0812">Transmembrane</keyword>